<comment type="caution">
    <text evidence="1">The sequence shown here is derived from an EMBL/GenBank/DDBJ whole genome shotgun (WGS) entry which is preliminary data.</text>
</comment>
<sequence>MINDISTCKEYRSNTNLETSFDKRGLEDVKGPFENKASLGKSGMGTIELQTGNPLQLGSSIGNEPLKAIHKTELGWHHVSLRSNRTTLGLPNYG</sequence>
<proteinExistence type="predicted"/>
<dbReference type="EMBL" id="BPLR01013305">
    <property type="protein sequence ID" value="GIY60285.1"/>
    <property type="molecule type" value="Genomic_DNA"/>
</dbReference>
<name>A0AAV4USB6_CAEEX</name>
<evidence type="ECO:0000313" key="1">
    <source>
        <dbReference type="EMBL" id="GIY60285.1"/>
    </source>
</evidence>
<protein>
    <submittedName>
        <fullName evidence="1">Uncharacterized protein</fullName>
    </submittedName>
</protein>
<organism evidence="1 2">
    <name type="scientific">Caerostris extrusa</name>
    <name type="common">Bark spider</name>
    <name type="synonym">Caerostris bankana</name>
    <dbReference type="NCBI Taxonomy" id="172846"/>
    <lineage>
        <taxon>Eukaryota</taxon>
        <taxon>Metazoa</taxon>
        <taxon>Ecdysozoa</taxon>
        <taxon>Arthropoda</taxon>
        <taxon>Chelicerata</taxon>
        <taxon>Arachnida</taxon>
        <taxon>Araneae</taxon>
        <taxon>Araneomorphae</taxon>
        <taxon>Entelegynae</taxon>
        <taxon>Araneoidea</taxon>
        <taxon>Araneidae</taxon>
        <taxon>Caerostris</taxon>
    </lineage>
</organism>
<accession>A0AAV4USB6</accession>
<keyword evidence="2" id="KW-1185">Reference proteome</keyword>
<dbReference type="AlphaFoldDB" id="A0AAV4USB6"/>
<dbReference type="Proteomes" id="UP001054945">
    <property type="component" value="Unassembled WGS sequence"/>
</dbReference>
<reference evidence="1 2" key="1">
    <citation type="submission" date="2021-06" db="EMBL/GenBank/DDBJ databases">
        <title>Caerostris extrusa draft genome.</title>
        <authorList>
            <person name="Kono N."/>
            <person name="Arakawa K."/>
        </authorList>
    </citation>
    <scope>NUCLEOTIDE SEQUENCE [LARGE SCALE GENOMIC DNA]</scope>
</reference>
<evidence type="ECO:0000313" key="2">
    <source>
        <dbReference type="Proteomes" id="UP001054945"/>
    </source>
</evidence>
<gene>
    <name evidence="1" type="ORF">CEXT_85441</name>
</gene>